<dbReference type="PIRSF" id="PIRSF000126">
    <property type="entry name" value="11-beta-HSD1"/>
    <property type="match status" value="1"/>
</dbReference>
<dbReference type="PRINTS" id="PR00080">
    <property type="entry name" value="SDRFAMILY"/>
</dbReference>
<dbReference type="PANTHER" id="PTHR43899">
    <property type="entry name" value="RH59310P"/>
    <property type="match status" value="1"/>
</dbReference>
<evidence type="ECO:0000256" key="4">
    <source>
        <dbReference type="RuleBase" id="RU000363"/>
    </source>
</evidence>
<dbReference type="SUPFAM" id="SSF51735">
    <property type="entry name" value="NAD(P)-binding Rossmann-fold domains"/>
    <property type="match status" value="1"/>
</dbReference>
<accession>A0A7S3DDU8</accession>
<reference evidence="6" key="1">
    <citation type="submission" date="2021-01" db="EMBL/GenBank/DDBJ databases">
        <authorList>
            <person name="Corre E."/>
            <person name="Pelletier E."/>
            <person name="Niang G."/>
            <person name="Scheremetjew M."/>
            <person name="Finn R."/>
            <person name="Kale V."/>
            <person name="Holt S."/>
            <person name="Cochrane G."/>
            <person name="Meng A."/>
            <person name="Brown T."/>
            <person name="Cohen L."/>
        </authorList>
    </citation>
    <scope>NUCLEOTIDE SEQUENCE</scope>
    <source>
        <strain evidence="6">NIES-2562</strain>
    </source>
</reference>
<sequence>MESLCATIMSNPSGALFAIRDIVFEAPLTSFLTLVGLSVVLSLFFQFLGFLCSSFFRGGKNLKALGEWAVVTGATDGIGKAIAKRLAKKGLKVVLISRTMEKLEAVAKEIKDKYNTETKCIAANFGSDEKDMYARIASEMSGLDVGVLVNNVGVSYDHAEYLAEVPQELIERMIRVNCDATTYMTRIVLPGMVNKKKGAIVSIGSAAGQVPADPLYTVYAASKAYVDAFSRSLNAEYGPLGITAQCQIPLYVVSKLAKIRKPSFFVPTPDNYAVAAVNSIGYESSVVPYWTHKIQMWAIAVLPASIFEKIKRNMGISIRKRALKKKELKKD</sequence>
<dbReference type="PANTHER" id="PTHR43899:SF13">
    <property type="entry name" value="RH59310P"/>
    <property type="match status" value="1"/>
</dbReference>
<organism evidence="6">
    <name type="scientific">Palpitomonas bilix</name>
    <dbReference type="NCBI Taxonomy" id="652834"/>
    <lineage>
        <taxon>Eukaryota</taxon>
        <taxon>Eukaryota incertae sedis</taxon>
    </lineage>
</organism>
<keyword evidence="5" id="KW-0812">Transmembrane</keyword>
<keyword evidence="3" id="KW-0560">Oxidoreductase</keyword>
<protein>
    <submittedName>
        <fullName evidence="6">Uncharacterized protein</fullName>
    </submittedName>
</protein>
<dbReference type="Gene3D" id="3.40.50.720">
    <property type="entry name" value="NAD(P)-binding Rossmann-like Domain"/>
    <property type="match status" value="1"/>
</dbReference>
<keyword evidence="5" id="KW-1133">Transmembrane helix</keyword>
<proteinExistence type="inferred from homology"/>
<comment type="similarity">
    <text evidence="1 4">Belongs to the short-chain dehydrogenases/reductases (SDR) family.</text>
</comment>
<dbReference type="CDD" id="cd05356">
    <property type="entry name" value="17beta-HSD1_like_SDR_c"/>
    <property type="match status" value="1"/>
</dbReference>
<dbReference type="Pfam" id="PF00106">
    <property type="entry name" value="adh_short"/>
    <property type="match status" value="1"/>
</dbReference>
<gene>
    <name evidence="6" type="ORF">PBIL07802_LOCUS16394</name>
</gene>
<keyword evidence="5" id="KW-0472">Membrane</keyword>
<dbReference type="GO" id="GO:0016491">
    <property type="term" value="F:oxidoreductase activity"/>
    <property type="evidence" value="ECO:0007669"/>
    <property type="project" value="UniProtKB-KW"/>
</dbReference>
<dbReference type="AlphaFoldDB" id="A0A7S3DDU8"/>
<name>A0A7S3DDU8_9EUKA</name>
<dbReference type="PRINTS" id="PR00081">
    <property type="entry name" value="GDHRDH"/>
</dbReference>
<feature type="transmembrane region" description="Helical" evidence="5">
    <location>
        <begin position="31"/>
        <end position="56"/>
    </location>
</feature>
<dbReference type="InterPro" id="IPR002347">
    <property type="entry name" value="SDR_fam"/>
</dbReference>
<evidence type="ECO:0000313" key="6">
    <source>
        <dbReference type="EMBL" id="CAE0254152.1"/>
    </source>
</evidence>
<evidence type="ECO:0000256" key="2">
    <source>
        <dbReference type="ARBA" id="ARBA00022857"/>
    </source>
</evidence>
<keyword evidence="2" id="KW-0521">NADP</keyword>
<dbReference type="InterPro" id="IPR036291">
    <property type="entry name" value="NAD(P)-bd_dom_sf"/>
</dbReference>
<evidence type="ECO:0000256" key="5">
    <source>
        <dbReference type="SAM" id="Phobius"/>
    </source>
</evidence>
<evidence type="ECO:0000256" key="1">
    <source>
        <dbReference type="ARBA" id="ARBA00006484"/>
    </source>
</evidence>
<dbReference type="EMBL" id="HBIB01025195">
    <property type="protein sequence ID" value="CAE0254152.1"/>
    <property type="molecule type" value="Transcribed_RNA"/>
</dbReference>
<dbReference type="FunFam" id="3.40.50.720:FF:000137">
    <property type="entry name" value="Hydroxysteroid (17-beta) dehydrogenase 3"/>
    <property type="match status" value="1"/>
</dbReference>
<dbReference type="InterPro" id="IPR051019">
    <property type="entry name" value="VLCFA-Steroid_DH"/>
</dbReference>
<evidence type="ECO:0000256" key="3">
    <source>
        <dbReference type="ARBA" id="ARBA00023002"/>
    </source>
</evidence>